<feature type="compositionally biased region" description="Basic and acidic residues" evidence="1">
    <location>
        <begin position="109"/>
        <end position="121"/>
    </location>
</feature>
<dbReference type="AlphaFoldDB" id="A0A916LEQ3"/>
<feature type="region of interest" description="Disordered" evidence="1">
    <location>
        <begin position="86"/>
        <end position="122"/>
    </location>
</feature>
<comment type="caution">
    <text evidence="2">The sequence shown here is derived from an EMBL/GenBank/DDBJ whole genome shotgun (WGS) entry which is preliminary data.</text>
</comment>
<gene>
    <name evidence="2" type="ORF">ERS007739_04089</name>
</gene>
<evidence type="ECO:0000313" key="2">
    <source>
        <dbReference type="EMBL" id="COZ74634.1"/>
    </source>
</evidence>
<evidence type="ECO:0000256" key="1">
    <source>
        <dbReference type="SAM" id="MobiDB-lite"/>
    </source>
</evidence>
<organism evidence="2 3">
    <name type="scientific">Mycobacterium tuberculosis</name>
    <dbReference type="NCBI Taxonomy" id="1773"/>
    <lineage>
        <taxon>Bacteria</taxon>
        <taxon>Bacillati</taxon>
        <taxon>Actinomycetota</taxon>
        <taxon>Actinomycetes</taxon>
        <taxon>Mycobacteriales</taxon>
        <taxon>Mycobacteriaceae</taxon>
        <taxon>Mycobacterium</taxon>
        <taxon>Mycobacterium tuberculosis complex</taxon>
    </lineage>
</organism>
<sequence>MQDHAAGEACADFVAESADRAGVSTTEGCRRLDFDRGNEAVCGFQYEVYFGAVSIAVVEQSRCLLRPSELSPEFCDHESFDDGSGRVGVGMWTGSGRRDIDEASGQSGVEKEDFRSIDDPLGKVGRPRGYAVDEIQGLEEVEVRRQGTYGDFGVGS</sequence>
<proteinExistence type="predicted"/>
<dbReference type="Proteomes" id="UP000039021">
    <property type="component" value="Unassembled WGS sequence"/>
</dbReference>
<protein>
    <submittedName>
        <fullName evidence="2">Uncharacterized protein</fullName>
    </submittedName>
</protein>
<reference evidence="3" key="1">
    <citation type="submission" date="2015-03" db="EMBL/GenBank/DDBJ databases">
        <authorList>
            <consortium name="Pathogen Informatics"/>
        </authorList>
    </citation>
    <scope>NUCLEOTIDE SEQUENCE [LARGE SCALE GENOMIC DNA]</scope>
    <source>
        <strain evidence="3">N09902308</strain>
    </source>
</reference>
<dbReference type="EMBL" id="CSBK01002354">
    <property type="protein sequence ID" value="COZ74634.1"/>
    <property type="molecule type" value="Genomic_DNA"/>
</dbReference>
<name>A0A916LEQ3_MYCTX</name>
<accession>A0A916LEQ3</accession>
<evidence type="ECO:0000313" key="3">
    <source>
        <dbReference type="Proteomes" id="UP000039021"/>
    </source>
</evidence>